<sequence length="218" mass="23660">MYHKVKSGDTLSKIARQYGLPMELLLSFNSSITNPSKIFVGQLIYIPNVEDVPEPEIEVVNTKQSELIARAKTAINKGIRYKLGAGGMNPNAALPSNANKQCDCSGFVCWILGLSRKSNIPFYGRHGGWIYTDSMVADINSSAGIFERINTPEPGCIVVFGAGGAIGHVGLVSKVSNGQMDKVIHCSSGNDRHFNDSIQETGPQIFNRPDTVWGRFVG</sequence>
<dbReference type="Gene3D" id="3.90.1720.10">
    <property type="entry name" value="endopeptidase domain like (from Nostoc punctiforme)"/>
    <property type="match status" value="1"/>
</dbReference>
<proteinExistence type="predicted"/>
<dbReference type="Proteomes" id="UP000426027">
    <property type="component" value="Chromosome"/>
</dbReference>
<protein>
    <submittedName>
        <fullName evidence="4">LysM peptidoglycan-binding domain-containing protein</fullName>
    </submittedName>
</protein>
<dbReference type="Pfam" id="PF05257">
    <property type="entry name" value="CHAP"/>
    <property type="match status" value="1"/>
</dbReference>
<name>A0A6I6GH59_9BACT</name>
<dbReference type="SUPFAM" id="SSF54001">
    <property type="entry name" value="Cysteine proteinases"/>
    <property type="match status" value="1"/>
</dbReference>
<dbReference type="RefSeq" id="WP_157477738.1">
    <property type="nucleotide sequence ID" value="NZ_CP046566.1"/>
</dbReference>
<dbReference type="Gene3D" id="3.10.350.10">
    <property type="entry name" value="LysM domain"/>
    <property type="match status" value="1"/>
</dbReference>
<dbReference type="KEGG" id="fls:GLV81_06085"/>
<keyword evidence="5" id="KW-1185">Reference proteome</keyword>
<dbReference type="InterPro" id="IPR007921">
    <property type="entry name" value="CHAP_dom"/>
</dbReference>
<evidence type="ECO:0000256" key="2">
    <source>
        <dbReference type="ARBA" id="ARBA00022801"/>
    </source>
</evidence>
<evidence type="ECO:0000313" key="5">
    <source>
        <dbReference type="Proteomes" id="UP000426027"/>
    </source>
</evidence>
<reference evidence="4 5" key="1">
    <citation type="submission" date="2019-11" db="EMBL/GenBank/DDBJ databases">
        <authorList>
            <person name="Im W.T."/>
        </authorList>
    </citation>
    <scope>NUCLEOTIDE SEQUENCE [LARGE SCALE GENOMIC DNA]</scope>
    <source>
        <strain evidence="4 5">SB-02</strain>
    </source>
</reference>
<dbReference type="GO" id="GO:0016787">
    <property type="term" value="F:hydrolase activity"/>
    <property type="evidence" value="ECO:0007669"/>
    <property type="project" value="UniProtKB-KW"/>
</dbReference>
<dbReference type="Pfam" id="PF01476">
    <property type="entry name" value="LysM"/>
    <property type="match status" value="1"/>
</dbReference>
<keyword evidence="1" id="KW-0732">Signal</keyword>
<gene>
    <name evidence="4" type="ORF">GLV81_06085</name>
</gene>
<dbReference type="InterPro" id="IPR038765">
    <property type="entry name" value="Papain-like_cys_pep_sf"/>
</dbReference>
<dbReference type="InterPro" id="IPR036779">
    <property type="entry name" value="LysM_dom_sf"/>
</dbReference>
<keyword evidence="2" id="KW-0378">Hydrolase</keyword>
<accession>A0A6I6GH59</accession>
<dbReference type="SMART" id="SM00257">
    <property type="entry name" value="LysM"/>
    <property type="match status" value="1"/>
</dbReference>
<dbReference type="SUPFAM" id="SSF54106">
    <property type="entry name" value="LysM domain"/>
    <property type="match status" value="1"/>
</dbReference>
<dbReference type="InterPro" id="IPR018392">
    <property type="entry name" value="LysM"/>
</dbReference>
<dbReference type="PROSITE" id="PS51782">
    <property type="entry name" value="LYSM"/>
    <property type="match status" value="1"/>
</dbReference>
<organism evidence="4 5">
    <name type="scientific">Phnomibacter ginsenosidimutans</name>
    <dbReference type="NCBI Taxonomy" id="2676868"/>
    <lineage>
        <taxon>Bacteria</taxon>
        <taxon>Pseudomonadati</taxon>
        <taxon>Bacteroidota</taxon>
        <taxon>Chitinophagia</taxon>
        <taxon>Chitinophagales</taxon>
        <taxon>Chitinophagaceae</taxon>
        <taxon>Phnomibacter</taxon>
    </lineage>
</organism>
<dbReference type="AlphaFoldDB" id="A0A6I6GH59"/>
<evidence type="ECO:0000313" key="4">
    <source>
        <dbReference type="EMBL" id="QGW27715.1"/>
    </source>
</evidence>
<feature type="domain" description="LysM" evidence="3">
    <location>
        <begin position="1"/>
        <end position="46"/>
    </location>
</feature>
<evidence type="ECO:0000256" key="1">
    <source>
        <dbReference type="ARBA" id="ARBA00022729"/>
    </source>
</evidence>
<dbReference type="EMBL" id="CP046566">
    <property type="protein sequence ID" value="QGW27715.1"/>
    <property type="molecule type" value="Genomic_DNA"/>
</dbReference>
<dbReference type="CDD" id="cd00118">
    <property type="entry name" value="LysM"/>
    <property type="match status" value="1"/>
</dbReference>
<evidence type="ECO:0000259" key="3">
    <source>
        <dbReference type="PROSITE" id="PS51782"/>
    </source>
</evidence>